<feature type="transmembrane region" description="Helical" evidence="1">
    <location>
        <begin position="20"/>
        <end position="39"/>
    </location>
</feature>
<protein>
    <submittedName>
        <fullName evidence="2">Uncharacterized protein</fullName>
    </submittedName>
</protein>
<dbReference type="EMBL" id="QENQ01000001">
    <property type="protein sequence ID" value="PVX28107.1"/>
    <property type="molecule type" value="Genomic_DNA"/>
</dbReference>
<feature type="transmembrane region" description="Helical" evidence="1">
    <location>
        <begin position="84"/>
        <end position="101"/>
    </location>
</feature>
<name>A0A2U0S9Q5_9SPHN</name>
<accession>A0A2U0S9Q5</accession>
<gene>
    <name evidence="2" type="ORF">DD559_01050</name>
</gene>
<keyword evidence="1" id="KW-0812">Transmembrane</keyword>
<keyword evidence="1" id="KW-0472">Membrane</keyword>
<organism evidence="2 3">
    <name type="scientific">Sphingomonas pokkalii</name>
    <dbReference type="NCBI Taxonomy" id="2175090"/>
    <lineage>
        <taxon>Bacteria</taxon>
        <taxon>Pseudomonadati</taxon>
        <taxon>Pseudomonadota</taxon>
        <taxon>Alphaproteobacteria</taxon>
        <taxon>Sphingomonadales</taxon>
        <taxon>Sphingomonadaceae</taxon>
        <taxon>Sphingomonas</taxon>
    </lineage>
</organism>
<dbReference type="AlphaFoldDB" id="A0A2U0S9Q5"/>
<comment type="caution">
    <text evidence="2">The sequence shown here is derived from an EMBL/GenBank/DDBJ whole genome shotgun (WGS) entry which is preliminary data.</text>
</comment>
<evidence type="ECO:0000313" key="2">
    <source>
        <dbReference type="EMBL" id="PVX28107.1"/>
    </source>
</evidence>
<proteinExistence type="predicted"/>
<keyword evidence="1" id="KW-1133">Transmembrane helix</keyword>
<dbReference type="Proteomes" id="UP000245890">
    <property type="component" value="Unassembled WGS sequence"/>
</dbReference>
<dbReference type="RefSeq" id="WP_116467562.1">
    <property type="nucleotide sequence ID" value="NZ_QENQ01000001.1"/>
</dbReference>
<reference evidence="2 3" key="1">
    <citation type="submission" date="2018-05" db="EMBL/GenBank/DDBJ databases">
        <title>Description of Sphingomonas pokkalii sp nov, isolated from the rhizosphere of saline tolerant pokkali rice and its draft genome analysis.</title>
        <authorList>
            <person name="Menon R."/>
            <person name="Kumari S."/>
            <person name="Rameshkumar N."/>
        </authorList>
    </citation>
    <scope>NUCLEOTIDE SEQUENCE [LARGE SCALE GENOMIC DNA]</scope>
    <source>
        <strain evidence="2 3">L3B27</strain>
    </source>
</reference>
<evidence type="ECO:0000256" key="1">
    <source>
        <dbReference type="SAM" id="Phobius"/>
    </source>
</evidence>
<keyword evidence="3" id="KW-1185">Reference proteome</keyword>
<sequence length="105" mass="11690">MRDTVQLERGGYQATGKHWFALKLIIGLGILGLLSMLPVKDNIMHWGYVAVASHGIFEALRLLLTPHRSHEAAEEGQSPRTIRVQGALLLVAWAAILFFAIQKLF</sequence>
<evidence type="ECO:0000313" key="3">
    <source>
        <dbReference type="Proteomes" id="UP000245890"/>
    </source>
</evidence>